<dbReference type="Pfam" id="PF02525">
    <property type="entry name" value="Flavodoxin_2"/>
    <property type="match status" value="1"/>
</dbReference>
<dbReference type="PANTHER" id="PTHR47307">
    <property type="entry name" value="GLUTATHIONE-REGULATED POTASSIUM-EFFLUX SYSTEM ANCILLARY PROTEIN KEFG"/>
    <property type="match status" value="1"/>
</dbReference>
<comment type="caution">
    <text evidence="3">The sequence shown here is derived from an EMBL/GenBank/DDBJ whole genome shotgun (WGS) entry which is preliminary data.</text>
</comment>
<dbReference type="InterPro" id="IPR046980">
    <property type="entry name" value="KefG/KefF"/>
</dbReference>
<keyword evidence="1" id="KW-0560">Oxidoreductase</keyword>
<dbReference type="RefSeq" id="WP_379597977.1">
    <property type="nucleotide sequence ID" value="NZ_JBHRTN010000018.1"/>
</dbReference>
<organism evidence="3 4">
    <name type="scientific">Teichococcus globiformis</name>
    <dbReference type="NCBI Taxonomy" id="2307229"/>
    <lineage>
        <taxon>Bacteria</taxon>
        <taxon>Pseudomonadati</taxon>
        <taxon>Pseudomonadota</taxon>
        <taxon>Alphaproteobacteria</taxon>
        <taxon>Acetobacterales</taxon>
        <taxon>Roseomonadaceae</taxon>
        <taxon>Roseomonas</taxon>
    </lineage>
</organism>
<dbReference type="InterPro" id="IPR029039">
    <property type="entry name" value="Flavoprotein-like_sf"/>
</dbReference>
<evidence type="ECO:0000313" key="3">
    <source>
        <dbReference type="EMBL" id="MFC3126568.1"/>
    </source>
</evidence>
<accession>A0ABV7G402</accession>
<dbReference type="InterPro" id="IPR003680">
    <property type="entry name" value="Flavodoxin_fold"/>
</dbReference>
<proteinExistence type="predicted"/>
<gene>
    <name evidence="3" type="ORF">ACFOD4_16005</name>
</gene>
<evidence type="ECO:0000313" key="4">
    <source>
        <dbReference type="Proteomes" id="UP001595593"/>
    </source>
</evidence>
<keyword evidence="4" id="KW-1185">Reference proteome</keyword>
<dbReference type="EMBL" id="JBHRTN010000018">
    <property type="protein sequence ID" value="MFC3126568.1"/>
    <property type="molecule type" value="Genomic_DNA"/>
</dbReference>
<evidence type="ECO:0000256" key="1">
    <source>
        <dbReference type="ARBA" id="ARBA00023002"/>
    </source>
</evidence>
<feature type="domain" description="Flavodoxin-like fold" evidence="2">
    <location>
        <begin position="3"/>
        <end position="74"/>
    </location>
</feature>
<dbReference type="Proteomes" id="UP001595593">
    <property type="component" value="Unassembled WGS sequence"/>
</dbReference>
<dbReference type="Gene3D" id="3.40.50.360">
    <property type="match status" value="1"/>
</dbReference>
<dbReference type="SUPFAM" id="SSF52218">
    <property type="entry name" value="Flavoproteins"/>
    <property type="match status" value="1"/>
</dbReference>
<protein>
    <submittedName>
        <fullName evidence="3">NAD(P)H-dependent oxidoreductase</fullName>
    </submittedName>
</protein>
<evidence type="ECO:0000259" key="2">
    <source>
        <dbReference type="Pfam" id="PF02525"/>
    </source>
</evidence>
<name>A0ABV7G402_9PROT</name>
<reference evidence="4" key="1">
    <citation type="journal article" date="2019" name="Int. J. Syst. Evol. Microbiol.">
        <title>The Global Catalogue of Microorganisms (GCM) 10K type strain sequencing project: providing services to taxonomists for standard genome sequencing and annotation.</title>
        <authorList>
            <consortium name="The Broad Institute Genomics Platform"/>
            <consortium name="The Broad Institute Genome Sequencing Center for Infectious Disease"/>
            <person name="Wu L."/>
            <person name="Ma J."/>
        </authorList>
    </citation>
    <scope>NUCLEOTIDE SEQUENCE [LARGE SCALE GENOMIC DNA]</scope>
    <source>
        <strain evidence="4">KCTC 52094</strain>
    </source>
</reference>
<dbReference type="PANTHER" id="PTHR47307:SF1">
    <property type="entry name" value="GLUTATHIONE-REGULATED POTASSIUM-EFFLUX SYSTEM ANCILLARY PROTEIN KEFG"/>
    <property type="match status" value="1"/>
</dbReference>
<sequence length="75" mass="8322">MTETLILMCHPDYARSRANLALAGAARDVRGVEVVHLDALYPEGRIDAAAEAARLIAARRIVLQFPVQWYSTPRC</sequence>